<dbReference type="Proteomes" id="UP001186944">
    <property type="component" value="Unassembled WGS sequence"/>
</dbReference>
<keyword evidence="2" id="KW-1185">Reference proteome</keyword>
<evidence type="ECO:0000313" key="2">
    <source>
        <dbReference type="Proteomes" id="UP001186944"/>
    </source>
</evidence>
<name>A0AA88XEN3_PINIB</name>
<dbReference type="EMBL" id="VSWD01000013">
    <property type="protein sequence ID" value="KAK3083890.1"/>
    <property type="molecule type" value="Genomic_DNA"/>
</dbReference>
<sequence>MMPAKATCPAGWKRQYYGILTATHDGQHASSEYTCMDDDPEYVEGSRSHNDDGKLFYPVKFVCGSLPCPPYTNGAFVECAICTR</sequence>
<organism evidence="1 2">
    <name type="scientific">Pinctada imbricata</name>
    <name type="common">Atlantic pearl-oyster</name>
    <name type="synonym">Pinctada martensii</name>
    <dbReference type="NCBI Taxonomy" id="66713"/>
    <lineage>
        <taxon>Eukaryota</taxon>
        <taxon>Metazoa</taxon>
        <taxon>Spiralia</taxon>
        <taxon>Lophotrochozoa</taxon>
        <taxon>Mollusca</taxon>
        <taxon>Bivalvia</taxon>
        <taxon>Autobranchia</taxon>
        <taxon>Pteriomorphia</taxon>
        <taxon>Pterioida</taxon>
        <taxon>Pterioidea</taxon>
        <taxon>Pteriidae</taxon>
        <taxon>Pinctada</taxon>
    </lineage>
</organism>
<dbReference type="PANTHER" id="PTHR24024:SF18">
    <property type="entry name" value="SHORT-CHAIN COLLAGEN C4-LIKE"/>
    <property type="match status" value="1"/>
</dbReference>
<dbReference type="InterPro" id="IPR051077">
    <property type="entry name" value="Ca-dependent_lectin"/>
</dbReference>
<accession>A0AA88XEN3</accession>
<dbReference type="AlphaFoldDB" id="A0AA88XEN3"/>
<comment type="caution">
    <text evidence="1">The sequence shown here is derived from an EMBL/GenBank/DDBJ whole genome shotgun (WGS) entry which is preliminary data.</text>
</comment>
<dbReference type="GO" id="GO:0005615">
    <property type="term" value="C:extracellular space"/>
    <property type="evidence" value="ECO:0007669"/>
    <property type="project" value="TreeGrafter"/>
</dbReference>
<evidence type="ECO:0000313" key="1">
    <source>
        <dbReference type="EMBL" id="KAK3083890.1"/>
    </source>
</evidence>
<proteinExistence type="predicted"/>
<gene>
    <name evidence="1" type="ORF">FSP39_004808</name>
</gene>
<dbReference type="PANTHER" id="PTHR24024">
    <property type="entry name" value="PULMONARY SURFACTANT-ASSOCIATED PROTEIN A"/>
    <property type="match status" value="1"/>
</dbReference>
<protein>
    <submittedName>
        <fullName evidence="1">Uncharacterized protein</fullName>
    </submittedName>
</protein>
<reference evidence="1" key="1">
    <citation type="submission" date="2019-08" db="EMBL/GenBank/DDBJ databases">
        <title>The improved chromosome-level genome for the pearl oyster Pinctada fucata martensii using PacBio sequencing and Hi-C.</title>
        <authorList>
            <person name="Zheng Z."/>
        </authorList>
    </citation>
    <scope>NUCLEOTIDE SEQUENCE</scope>
    <source>
        <strain evidence="1">ZZ-2019</strain>
        <tissue evidence="1">Adductor muscle</tissue>
    </source>
</reference>